<evidence type="ECO:0000313" key="3">
    <source>
        <dbReference type="Proteomes" id="UP000019487"/>
    </source>
</evidence>
<keyword evidence="3" id="KW-1185">Reference proteome</keyword>
<name>W9CUC3_SCLBF</name>
<reference evidence="2 3" key="1">
    <citation type="journal article" date="2014" name="Genome Announc.">
        <title>Draft genome sequence of Sclerotinia borealis, a psychrophilic plant pathogenic fungus.</title>
        <authorList>
            <person name="Mardanov A.V."/>
            <person name="Beletsky A.V."/>
            <person name="Kadnikov V.V."/>
            <person name="Ignatov A.N."/>
            <person name="Ravin N.V."/>
        </authorList>
    </citation>
    <scope>NUCLEOTIDE SEQUENCE [LARGE SCALE GENOMIC DNA]</scope>
    <source>
        <strain evidence="3">F-4157</strain>
    </source>
</reference>
<dbReference type="AlphaFoldDB" id="W9CUC3"/>
<dbReference type="InterPro" id="IPR036396">
    <property type="entry name" value="Cyt_P450_sf"/>
</dbReference>
<dbReference type="OrthoDB" id="3366823at2759"/>
<dbReference type="InterPro" id="IPR001128">
    <property type="entry name" value="Cyt_P450"/>
</dbReference>
<dbReference type="GO" id="GO:0004497">
    <property type="term" value="F:monooxygenase activity"/>
    <property type="evidence" value="ECO:0007669"/>
    <property type="project" value="InterPro"/>
</dbReference>
<dbReference type="GO" id="GO:0016705">
    <property type="term" value="F:oxidoreductase activity, acting on paired donors, with incorporation or reduction of molecular oxygen"/>
    <property type="evidence" value="ECO:0007669"/>
    <property type="project" value="InterPro"/>
</dbReference>
<dbReference type="GO" id="GO:0005506">
    <property type="term" value="F:iron ion binding"/>
    <property type="evidence" value="ECO:0007669"/>
    <property type="project" value="InterPro"/>
</dbReference>
<evidence type="ECO:0000313" key="2">
    <source>
        <dbReference type="EMBL" id="ESZ99491.1"/>
    </source>
</evidence>
<organism evidence="2 3">
    <name type="scientific">Sclerotinia borealis (strain F-4128)</name>
    <dbReference type="NCBI Taxonomy" id="1432307"/>
    <lineage>
        <taxon>Eukaryota</taxon>
        <taxon>Fungi</taxon>
        <taxon>Dikarya</taxon>
        <taxon>Ascomycota</taxon>
        <taxon>Pezizomycotina</taxon>
        <taxon>Leotiomycetes</taxon>
        <taxon>Helotiales</taxon>
        <taxon>Sclerotiniaceae</taxon>
        <taxon>Sclerotinia</taxon>
    </lineage>
</organism>
<protein>
    <submittedName>
        <fullName evidence="2">Uncharacterized protein</fullName>
    </submittedName>
</protein>
<dbReference type="HOGENOM" id="CLU_1384884_0_0_1"/>
<gene>
    <name evidence="2" type="ORF">SBOR_0056</name>
</gene>
<proteinExistence type="predicted"/>
<evidence type="ECO:0000256" key="1">
    <source>
        <dbReference type="ARBA" id="ARBA00023026"/>
    </source>
</evidence>
<accession>W9CUC3</accession>
<dbReference type="SUPFAM" id="SSF48264">
    <property type="entry name" value="Cytochrome P450"/>
    <property type="match status" value="1"/>
</dbReference>
<sequence>MFREDREKPASIDSNVPTRSAYEMLSNTIAYLIHSQELPGRIRAEVAPAVYIDGETVNLKYLTEKCPRLEALDLFNEVLRVNSADALAHEVIAPILFDGKMLLEGTKFMISYCQLHLDEAVWGPSTTLTLTWKDFLGIKAFHAIRVFDHSEVALLFGRYEVAFDTDATNREFPYLDDRTAGLGTMAAMPGPDIKLVI</sequence>
<keyword evidence="1" id="KW-0843">Virulence</keyword>
<dbReference type="Gene3D" id="1.10.630.10">
    <property type="entry name" value="Cytochrome P450"/>
    <property type="match status" value="1"/>
</dbReference>
<dbReference type="EMBL" id="AYSA01000004">
    <property type="protein sequence ID" value="ESZ99491.1"/>
    <property type="molecule type" value="Genomic_DNA"/>
</dbReference>
<dbReference type="GO" id="GO:0020037">
    <property type="term" value="F:heme binding"/>
    <property type="evidence" value="ECO:0007669"/>
    <property type="project" value="InterPro"/>
</dbReference>
<comment type="caution">
    <text evidence="2">The sequence shown here is derived from an EMBL/GenBank/DDBJ whole genome shotgun (WGS) entry which is preliminary data.</text>
</comment>
<dbReference type="Pfam" id="PF00067">
    <property type="entry name" value="p450"/>
    <property type="match status" value="1"/>
</dbReference>
<dbReference type="Proteomes" id="UP000019487">
    <property type="component" value="Unassembled WGS sequence"/>
</dbReference>
<dbReference type="STRING" id="1432307.W9CUC3"/>